<dbReference type="Gene3D" id="1.10.10.10">
    <property type="entry name" value="Winged helix-like DNA-binding domain superfamily/Winged helix DNA-binding domain"/>
    <property type="match status" value="2"/>
</dbReference>
<evidence type="ECO:0000313" key="3">
    <source>
        <dbReference type="Proteomes" id="UP000198508"/>
    </source>
</evidence>
<dbReference type="AlphaFoldDB" id="A0A1I0D0J8"/>
<dbReference type="InterPro" id="IPR036388">
    <property type="entry name" value="WH-like_DNA-bd_sf"/>
</dbReference>
<feature type="domain" description="Nuclease-associated modular DNA-binding 1" evidence="1">
    <location>
        <begin position="84"/>
        <end position="119"/>
    </location>
</feature>
<accession>A0A1I0D0J8</accession>
<protein>
    <submittedName>
        <fullName evidence="2">NUMOD1 domain-containing protein</fullName>
    </submittedName>
</protein>
<dbReference type="InterPro" id="IPR010896">
    <property type="entry name" value="NUMOD1"/>
</dbReference>
<gene>
    <name evidence="2" type="ORF">SAMN05216313_103266</name>
</gene>
<organism evidence="2 3">
    <name type="scientific">Enterocloster lavalensis</name>
    <dbReference type="NCBI Taxonomy" id="460384"/>
    <lineage>
        <taxon>Bacteria</taxon>
        <taxon>Bacillati</taxon>
        <taxon>Bacillota</taxon>
        <taxon>Clostridia</taxon>
        <taxon>Lachnospirales</taxon>
        <taxon>Lachnospiraceae</taxon>
        <taxon>Enterocloster</taxon>
    </lineage>
</organism>
<dbReference type="SMART" id="SM00497">
    <property type="entry name" value="IENR1"/>
    <property type="match status" value="2"/>
</dbReference>
<sequence length="136" mass="14901">MSRTSNVGFVYRQYTKDGIFMADYKSSREAAEAAGTSSGAVVRAAHGERKTGGGFIWKKVKEETPQDNIEISGESCIGYHDKRPVLQMDLEGTEICQFNSIAHASRATGISRRSLSCALNGAQKTAGGYRWMLKEE</sequence>
<reference evidence="3" key="1">
    <citation type="submission" date="2016-10" db="EMBL/GenBank/DDBJ databases">
        <authorList>
            <person name="Varghese N."/>
            <person name="Submissions S."/>
        </authorList>
    </citation>
    <scope>NUCLEOTIDE SEQUENCE [LARGE SCALE GENOMIC DNA]</scope>
    <source>
        <strain evidence="3">NLAE-zl-G277</strain>
    </source>
</reference>
<dbReference type="Pfam" id="PF07453">
    <property type="entry name" value="NUMOD1"/>
    <property type="match status" value="1"/>
</dbReference>
<dbReference type="RefSeq" id="WP_007712214.1">
    <property type="nucleotide sequence ID" value="NZ_CABJCG010000001.1"/>
</dbReference>
<name>A0A1I0D0J8_9FIRM</name>
<proteinExistence type="predicted"/>
<dbReference type="EMBL" id="FOIM01000003">
    <property type="protein sequence ID" value="SET25590.1"/>
    <property type="molecule type" value="Genomic_DNA"/>
</dbReference>
<evidence type="ECO:0000259" key="1">
    <source>
        <dbReference type="Pfam" id="PF07453"/>
    </source>
</evidence>
<dbReference type="InterPro" id="IPR003647">
    <property type="entry name" value="Intron_nuc_1_rpt"/>
</dbReference>
<dbReference type="GeneID" id="93278521"/>
<dbReference type="Proteomes" id="UP000198508">
    <property type="component" value="Unassembled WGS sequence"/>
</dbReference>
<evidence type="ECO:0000313" key="2">
    <source>
        <dbReference type="EMBL" id="SET25590.1"/>
    </source>
</evidence>
<keyword evidence="3" id="KW-1185">Reference proteome</keyword>
<dbReference type="SUPFAM" id="SSF64496">
    <property type="entry name" value="DNA-binding domain of intron-encoded endonucleases"/>
    <property type="match status" value="2"/>
</dbReference>